<evidence type="ECO:0000313" key="2">
    <source>
        <dbReference type="Proteomes" id="UP001165960"/>
    </source>
</evidence>
<comment type="caution">
    <text evidence="1">The sequence shown here is derived from an EMBL/GenBank/DDBJ whole genome shotgun (WGS) entry which is preliminary data.</text>
</comment>
<dbReference type="EMBL" id="QTSX02002194">
    <property type="protein sequence ID" value="KAJ9077511.1"/>
    <property type="molecule type" value="Genomic_DNA"/>
</dbReference>
<gene>
    <name evidence="1" type="ORF">DSO57_1016113</name>
</gene>
<name>A0ACC2TSR7_9FUNG</name>
<proteinExistence type="predicted"/>
<dbReference type="Proteomes" id="UP001165960">
    <property type="component" value="Unassembled WGS sequence"/>
</dbReference>
<reference evidence="1" key="1">
    <citation type="submission" date="2022-04" db="EMBL/GenBank/DDBJ databases">
        <title>Genome of the entomopathogenic fungus Entomophthora muscae.</title>
        <authorList>
            <person name="Elya C."/>
            <person name="Lovett B.R."/>
            <person name="Lee E."/>
            <person name="Macias A.M."/>
            <person name="Hajek A.E."/>
            <person name="De Bivort B.L."/>
            <person name="Kasson M.T."/>
            <person name="De Fine Licht H.H."/>
            <person name="Stajich J.E."/>
        </authorList>
    </citation>
    <scope>NUCLEOTIDE SEQUENCE</scope>
    <source>
        <strain evidence="1">Berkeley</strain>
    </source>
</reference>
<accession>A0ACC2TSR7</accession>
<organism evidence="1 2">
    <name type="scientific">Entomophthora muscae</name>
    <dbReference type="NCBI Taxonomy" id="34485"/>
    <lineage>
        <taxon>Eukaryota</taxon>
        <taxon>Fungi</taxon>
        <taxon>Fungi incertae sedis</taxon>
        <taxon>Zoopagomycota</taxon>
        <taxon>Entomophthoromycotina</taxon>
        <taxon>Entomophthoromycetes</taxon>
        <taxon>Entomophthorales</taxon>
        <taxon>Entomophthoraceae</taxon>
        <taxon>Entomophthora</taxon>
    </lineage>
</organism>
<sequence>MQLSYISFLAFSLHTVHADTINLEGFKKVSKSTVRRYLGQVKATKTMCNNDLTLNINGTKECYAIKAGSQPQEQGIFTDNLSNPPKKTSVDFVLHLSTTKKLTGDQLKESNPDFVLFTSEIDPDCQLIEFAQQRLGPTIFSGTSYTVSESNGETSATTHRTKTSIGYETPKFIPIGVSVEAKAEYTTSTEEVTRSNIGKTFESQRDSPCTPYAISYALSCQYTNHRKVLFQDGEVIGNFLINQPLKGEHFIPNPYDNEFVSQVTGCVALGRSK</sequence>
<keyword evidence="2" id="KW-1185">Reference proteome</keyword>
<evidence type="ECO:0000313" key="1">
    <source>
        <dbReference type="EMBL" id="KAJ9077511.1"/>
    </source>
</evidence>
<protein>
    <submittedName>
        <fullName evidence="1">Uncharacterized protein</fullName>
    </submittedName>
</protein>